<evidence type="ECO:0000256" key="1">
    <source>
        <dbReference type="ARBA" id="ARBA00004123"/>
    </source>
</evidence>
<evidence type="ECO:0000259" key="7">
    <source>
        <dbReference type="PROSITE" id="PS50969"/>
    </source>
</evidence>
<accession>A0AA86NG27</accession>
<evidence type="ECO:0000313" key="9">
    <source>
        <dbReference type="EMBL" id="CAL6101841.1"/>
    </source>
</evidence>
<comment type="subcellular location">
    <subcellularLocation>
        <location evidence="1">Nucleus</location>
    </subcellularLocation>
</comment>
<feature type="domain" description="FCP1 homology" evidence="7">
    <location>
        <begin position="56"/>
        <end position="246"/>
    </location>
</feature>
<evidence type="ECO:0000256" key="4">
    <source>
        <dbReference type="ARBA" id="ARBA00023242"/>
    </source>
</evidence>
<dbReference type="EMBL" id="CAXDID020000548">
    <property type="protein sequence ID" value="CAL6101841.1"/>
    <property type="molecule type" value="Genomic_DNA"/>
</dbReference>
<keyword evidence="3" id="KW-0378">Hydrolase</keyword>
<dbReference type="EC" id="3.1.3.16" evidence="2"/>
<comment type="caution">
    <text evidence="8">The sequence shown here is derived from an EMBL/GenBank/DDBJ whole genome shotgun (WGS) entry which is preliminary data.</text>
</comment>
<dbReference type="AlphaFoldDB" id="A0AA86NG27"/>
<evidence type="ECO:0000256" key="6">
    <source>
        <dbReference type="ARBA" id="ARBA00048336"/>
    </source>
</evidence>
<evidence type="ECO:0000313" key="8">
    <source>
        <dbReference type="EMBL" id="CAI9918638.1"/>
    </source>
</evidence>
<evidence type="ECO:0000313" key="10">
    <source>
        <dbReference type="Proteomes" id="UP001642409"/>
    </source>
</evidence>
<dbReference type="Proteomes" id="UP001642409">
    <property type="component" value="Unassembled WGS sequence"/>
</dbReference>
<dbReference type="PROSITE" id="PS50969">
    <property type="entry name" value="FCP1"/>
    <property type="match status" value="1"/>
</dbReference>
<dbReference type="PANTHER" id="PTHR23081:SF36">
    <property type="entry name" value="RNA POLYMERASE II SUBUNIT A C-TERMINAL DOMAIN PHOSPHATASE"/>
    <property type="match status" value="1"/>
</dbReference>
<reference evidence="9 10" key="2">
    <citation type="submission" date="2024-07" db="EMBL/GenBank/DDBJ databases">
        <authorList>
            <person name="Akdeniz Z."/>
        </authorList>
    </citation>
    <scope>NUCLEOTIDE SEQUENCE [LARGE SCALE GENOMIC DNA]</scope>
</reference>
<dbReference type="EMBL" id="CATOUU010000162">
    <property type="protein sequence ID" value="CAI9918638.1"/>
    <property type="molecule type" value="Genomic_DNA"/>
</dbReference>
<dbReference type="InterPro" id="IPR039189">
    <property type="entry name" value="Fcp1"/>
</dbReference>
<keyword evidence="10" id="KW-1185">Reference proteome</keyword>
<dbReference type="GO" id="GO:0005634">
    <property type="term" value="C:nucleus"/>
    <property type="evidence" value="ECO:0007669"/>
    <property type="project" value="UniProtKB-SubCell"/>
</dbReference>
<keyword evidence="4" id="KW-0539">Nucleus</keyword>
<dbReference type="SUPFAM" id="SSF56784">
    <property type="entry name" value="HAD-like"/>
    <property type="match status" value="1"/>
</dbReference>
<evidence type="ECO:0000256" key="3">
    <source>
        <dbReference type="ARBA" id="ARBA00022801"/>
    </source>
</evidence>
<dbReference type="Pfam" id="PF03031">
    <property type="entry name" value="NIF"/>
    <property type="match status" value="1"/>
</dbReference>
<dbReference type="InterPro" id="IPR004274">
    <property type="entry name" value="FCP1_dom"/>
</dbReference>
<evidence type="ECO:0000256" key="2">
    <source>
        <dbReference type="ARBA" id="ARBA00013081"/>
    </source>
</evidence>
<evidence type="ECO:0000256" key="5">
    <source>
        <dbReference type="ARBA" id="ARBA00047761"/>
    </source>
</evidence>
<proteinExistence type="predicted"/>
<dbReference type="SMART" id="SM00577">
    <property type="entry name" value="CPDc"/>
    <property type="match status" value="1"/>
</dbReference>
<gene>
    <name evidence="8" type="ORF">HINF_LOCUS6283</name>
    <name evidence="9" type="ORF">HINF_LOCUS71384</name>
</gene>
<sequence length="477" mass="55876">MTCLHFHVDKESKQCLQCQQLVSDEELEQLYVLNLSLFVKQQRKQLNIVKLRDQIRQFNQALLFLDVDNTILEAKQMINQQYVDSISEIRTLYDQCDSQSTFYNILSTYQSFSIQLDEQPIIVQFRPGFFNFLMRNLSKIHVVICTLGTYEYASKITQLFDPDFKIVLKILARNSSDCQSVLQTKSIHTLIGSDPLLLNRSIVLDDSSRPWSSPSPPVNFLKSVTFSDSVSSDSVKQAFIPPENVQVSFVCPQPINYSFLAKFQFTALENLIYKLRRLHIIDQFDVIDYSGTQSQQVIEEIFTFKTVQSCVFKGCVFFIPFNRENYQFKLDGEFVIEAYYNGFLDLRVNTILQFGGRVCVNIQNKEVTHLLCSQQITLQIVDKLKLSRDLLTLYQQNKDAFETQYLTKVDKRLAEIVPFGENEQINTTMHQQSINRYTKYQLVDQNFIFISAYLCRKQNEFWWTWAFLQEWADLDRK</sequence>
<dbReference type="InterPro" id="IPR023214">
    <property type="entry name" value="HAD_sf"/>
</dbReference>
<dbReference type="InterPro" id="IPR036412">
    <property type="entry name" value="HAD-like_sf"/>
</dbReference>
<dbReference type="GO" id="GO:0008420">
    <property type="term" value="F:RNA polymerase II CTD heptapeptide repeat phosphatase activity"/>
    <property type="evidence" value="ECO:0007669"/>
    <property type="project" value="InterPro"/>
</dbReference>
<dbReference type="Gene3D" id="3.40.50.1000">
    <property type="entry name" value="HAD superfamily/HAD-like"/>
    <property type="match status" value="1"/>
</dbReference>
<protein>
    <recommendedName>
        <fullName evidence="2">protein-serine/threonine phosphatase</fullName>
        <ecNumber evidence="2">3.1.3.16</ecNumber>
    </recommendedName>
</protein>
<name>A0AA86NG27_9EUKA</name>
<comment type="catalytic activity">
    <reaction evidence="5">
        <text>O-phospho-L-seryl-[protein] + H2O = L-seryl-[protein] + phosphate</text>
        <dbReference type="Rhea" id="RHEA:20629"/>
        <dbReference type="Rhea" id="RHEA-COMP:9863"/>
        <dbReference type="Rhea" id="RHEA-COMP:11604"/>
        <dbReference type="ChEBI" id="CHEBI:15377"/>
        <dbReference type="ChEBI" id="CHEBI:29999"/>
        <dbReference type="ChEBI" id="CHEBI:43474"/>
        <dbReference type="ChEBI" id="CHEBI:83421"/>
        <dbReference type="EC" id="3.1.3.16"/>
    </reaction>
</comment>
<comment type="catalytic activity">
    <reaction evidence="6">
        <text>O-phospho-L-threonyl-[protein] + H2O = L-threonyl-[protein] + phosphate</text>
        <dbReference type="Rhea" id="RHEA:47004"/>
        <dbReference type="Rhea" id="RHEA-COMP:11060"/>
        <dbReference type="Rhea" id="RHEA-COMP:11605"/>
        <dbReference type="ChEBI" id="CHEBI:15377"/>
        <dbReference type="ChEBI" id="CHEBI:30013"/>
        <dbReference type="ChEBI" id="CHEBI:43474"/>
        <dbReference type="ChEBI" id="CHEBI:61977"/>
        <dbReference type="EC" id="3.1.3.16"/>
    </reaction>
</comment>
<organism evidence="8">
    <name type="scientific">Hexamita inflata</name>
    <dbReference type="NCBI Taxonomy" id="28002"/>
    <lineage>
        <taxon>Eukaryota</taxon>
        <taxon>Metamonada</taxon>
        <taxon>Diplomonadida</taxon>
        <taxon>Hexamitidae</taxon>
        <taxon>Hexamitinae</taxon>
        <taxon>Hexamita</taxon>
    </lineage>
</organism>
<dbReference type="PANTHER" id="PTHR23081">
    <property type="entry name" value="RNA POLYMERASE II CTD PHOSPHATASE"/>
    <property type="match status" value="1"/>
</dbReference>
<reference evidence="8" key="1">
    <citation type="submission" date="2023-06" db="EMBL/GenBank/DDBJ databases">
        <authorList>
            <person name="Kurt Z."/>
        </authorList>
    </citation>
    <scope>NUCLEOTIDE SEQUENCE</scope>
</reference>